<dbReference type="InterPro" id="IPR021386">
    <property type="entry name" value="SPP41_DUF3020"/>
</dbReference>
<sequence length="290" mass="33237">MENPNIHNIPYERSRDQKRWKGHAKKVSSRAETTERMRKWRAENRDKNKRNDLRCRVYRLARQKFGESDSVEKQQFINEEINRRLGRRMFLEQKNKEHTASTDDTSSLKVKNEFFNSRSPSISPPQPETLNELPFYCAPLHKIELPSINMTNRRPSQSTEPSGYINKSQPPSPMSDNAWHEDDTTRRLSGCSMNSSTSSRSINTNNNNITTNNITNTKPDISTLDDSNNDKNTCASITTTTTTTTATTTTTKSLKSYDNIALPPMQTFLPPVSQLNQNQLHANYYSSPSQ</sequence>
<evidence type="ECO:0000256" key="1">
    <source>
        <dbReference type="SAM" id="MobiDB-lite"/>
    </source>
</evidence>
<feature type="compositionally biased region" description="Basic and acidic residues" evidence="1">
    <location>
        <begin position="10"/>
        <end position="19"/>
    </location>
</feature>
<comment type="caution">
    <text evidence="3">The sequence shown here is derived from an EMBL/GenBank/DDBJ whole genome shotgun (WGS) entry which is preliminary data.</text>
</comment>
<dbReference type="AlphaFoldDB" id="A0A8H7RQP2"/>
<organism evidence="3 4">
    <name type="scientific">Mucor plumbeus</name>
    <dbReference type="NCBI Taxonomy" id="97098"/>
    <lineage>
        <taxon>Eukaryota</taxon>
        <taxon>Fungi</taxon>
        <taxon>Fungi incertae sedis</taxon>
        <taxon>Mucoromycota</taxon>
        <taxon>Mucoromycotina</taxon>
        <taxon>Mucoromycetes</taxon>
        <taxon>Mucorales</taxon>
        <taxon>Mucorineae</taxon>
        <taxon>Mucoraceae</taxon>
        <taxon>Mucor</taxon>
    </lineage>
</organism>
<feature type="region of interest" description="Disordered" evidence="1">
    <location>
        <begin position="1"/>
        <end position="46"/>
    </location>
</feature>
<proteinExistence type="predicted"/>
<evidence type="ECO:0000313" key="4">
    <source>
        <dbReference type="Proteomes" id="UP000650833"/>
    </source>
</evidence>
<keyword evidence="4" id="KW-1185">Reference proteome</keyword>
<dbReference type="OrthoDB" id="5595797at2759"/>
<feature type="compositionally biased region" description="Low complexity" evidence="1">
    <location>
        <begin position="194"/>
        <end position="217"/>
    </location>
</feature>
<accession>A0A8H7RQP2</accession>
<gene>
    <name evidence="3" type="ORF">INT46_011898</name>
</gene>
<name>A0A8H7RQP2_9FUNG</name>
<dbReference type="Proteomes" id="UP000650833">
    <property type="component" value="Unassembled WGS sequence"/>
</dbReference>
<feature type="region of interest" description="Disordered" evidence="1">
    <location>
        <begin position="147"/>
        <end position="231"/>
    </location>
</feature>
<evidence type="ECO:0000313" key="3">
    <source>
        <dbReference type="EMBL" id="KAG2214096.1"/>
    </source>
</evidence>
<feature type="compositionally biased region" description="Polar residues" evidence="1">
    <location>
        <begin position="148"/>
        <end position="169"/>
    </location>
</feature>
<reference evidence="3" key="1">
    <citation type="submission" date="2020-12" db="EMBL/GenBank/DDBJ databases">
        <title>Metabolic potential, ecology and presence of endohyphal bacteria is reflected in genomic diversity of Mucoromycotina.</title>
        <authorList>
            <person name="Muszewska A."/>
            <person name="Okrasinska A."/>
            <person name="Steczkiewicz K."/>
            <person name="Drgas O."/>
            <person name="Orlowska M."/>
            <person name="Perlinska-Lenart U."/>
            <person name="Aleksandrzak-Piekarczyk T."/>
            <person name="Szatraj K."/>
            <person name="Zielenkiewicz U."/>
            <person name="Pilsyk S."/>
            <person name="Malc E."/>
            <person name="Mieczkowski P."/>
            <person name="Kruszewska J.S."/>
            <person name="Biernat P."/>
            <person name="Pawlowska J."/>
        </authorList>
    </citation>
    <scope>NUCLEOTIDE SEQUENCE</scope>
    <source>
        <strain evidence="3">CBS 226.32</strain>
    </source>
</reference>
<protein>
    <recommendedName>
        <fullName evidence="2">DUF3020 domain-containing protein</fullName>
    </recommendedName>
</protein>
<dbReference type="EMBL" id="JAEPRC010000029">
    <property type="protein sequence ID" value="KAG2214096.1"/>
    <property type="molecule type" value="Genomic_DNA"/>
</dbReference>
<dbReference type="Pfam" id="PF11223">
    <property type="entry name" value="DUF3020"/>
    <property type="match status" value="1"/>
</dbReference>
<feature type="compositionally biased region" description="Polar residues" evidence="1">
    <location>
        <begin position="218"/>
        <end position="231"/>
    </location>
</feature>
<feature type="compositionally biased region" description="Basic and acidic residues" evidence="1">
    <location>
        <begin position="32"/>
        <end position="46"/>
    </location>
</feature>
<evidence type="ECO:0000259" key="2">
    <source>
        <dbReference type="Pfam" id="PF11223"/>
    </source>
</evidence>
<feature type="domain" description="DUF3020" evidence="2">
    <location>
        <begin position="35"/>
        <end position="80"/>
    </location>
</feature>